<dbReference type="EMBL" id="QZBT01000120">
    <property type="protein sequence ID" value="THZ80713.1"/>
    <property type="molecule type" value="Genomic_DNA"/>
</dbReference>
<dbReference type="Pfam" id="PF04525">
    <property type="entry name" value="LOR"/>
    <property type="match status" value="1"/>
</dbReference>
<protein>
    <recommendedName>
        <fullName evidence="4">Tubby C-terminal-like domain-containing protein</fullName>
    </recommendedName>
</protein>
<organism evidence="2 3">
    <name type="scientific">Aureobasidium pullulans</name>
    <name type="common">Black yeast</name>
    <name type="synonym">Pullularia pullulans</name>
    <dbReference type="NCBI Taxonomy" id="5580"/>
    <lineage>
        <taxon>Eukaryota</taxon>
        <taxon>Fungi</taxon>
        <taxon>Dikarya</taxon>
        <taxon>Ascomycota</taxon>
        <taxon>Pezizomycotina</taxon>
        <taxon>Dothideomycetes</taxon>
        <taxon>Dothideomycetidae</taxon>
        <taxon>Dothideales</taxon>
        <taxon>Saccotheciaceae</taxon>
        <taxon>Aureobasidium</taxon>
    </lineage>
</organism>
<comment type="similarity">
    <text evidence="1">Belongs to the LOR family.</text>
</comment>
<accession>A0A4S9XRN3</accession>
<evidence type="ECO:0000256" key="1">
    <source>
        <dbReference type="ARBA" id="ARBA00005437"/>
    </source>
</evidence>
<sequence length="221" mass="23765">MPVPDIPMLKQPIALRTELVAQAPETLLVHQHNGGLSSADFSVVRESDCALLVSIGGNLLSWTQRRTFHDASGLPLFDLYRKATGVTWFVELPEDRGSEPIMTLAPRTSVFKDKLDLFVHNAANQGQVVNLEVRGQDIWKMRTNVYLGDQVVMSSKRTEKLAGYIPGKRPDWKVDIAEGLDASLAAVIMVVLAATLYDSSITTSFTAAAAAGGAGSAAAGN</sequence>
<dbReference type="Gene3D" id="2.40.160.200">
    <property type="entry name" value="LURP1-related"/>
    <property type="match status" value="1"/>
</dbReference>
<evidence type="ECO:0000313" key="3">
    <source>
        <dbReference type="Proteomes" id="UP000310039"/>
    </source>
</evidence>
<dbReference type="AlphaFoldDB" id="A0A4S9XRN3"/>
<dbReference type="SUPFAM" id="SSF54518">
    <property type="entry name" value="Tubby C-terminal domain-like"/>
    <property type="match status" value="1"/>
</dbReference>
<comment type="caution">
    <text evidence="2">The sequence shown here is derived from an EMBL/GenBank/DDBJ whole genome shotgun (WGS) entry which is preliminary data.</text>
</comment>
<proteinExistence type="inferred from homology"/>
<evidence type="ECO:0008006" key="4">
    <source>
        <dbReference type="Google" id="ProtNLM"/>
    </source>
</evidence>
<dbReference type="InterPro" id="IPR025659">
    <property type="entry name" value="Tubby-like_C"/>
</dbReference>
<gene>
    <name evidence="2" type="ORF">D6C84_07214</name>
</gene>
<reference evidence="2 3" key="1">
    <citation type="submission" date="2018-10" db="EMBL/GenBank/DDBJ databases">
        <title>Fifty Aureobasidium pullulans genomes reveal a recombining polyextremotolerant generalist.</title>
        <authorList>
            <person name="Gostincar C."/>
            <person name="Turk M."/>
            <person name="Zajc J."/>
            <person name="Gunde-Cimerman N."/>
        </authorList>
    </citation>
    <scope>NUCLEOTIDE SEQUENCE [LARGE SCALE GENOMIC DNA]</scope>
    <source>
        <strain evidence="2 3">EXF-3403</strain>
    </source>
</reference>
<evidence type="ECO:0000313" key="2">
    <source>
        <dbReference type="EMBL" id="THZ80713.1"/>
    </source>
</evidence>
<dbReference type="Proteomes" id="UP000310039">
    <property type="component" value="Unassembled WGS sequence"/>
</dbReference>
<dbReference type="InterPro" id="IPR007612">
    <property type="entry name" value="LOR"/>
</dbReference>
<dbReference type="InterPro" id="IPR038595">
    <property type="entry name" value="LOR_sf"/>
</dbReference>
<name>A0A4S9XRN3_AURPU</name>